<feature type="transmembrane region" description="Helical" evidence="6">
    <location>
        <begin position="54"/>
        <end position="76"/>
    </location>
</feature>
<feature type="domain" description="EamA" evidence="7">
    <location>
        <begin position="173"/>
        <end position="307"/>
    </location>
</feature>
<feature type="domain" description="EamA" evidence="7">
    <location>
        <begin position="21"/>
        <end position="160"/>
    </location>
</feature>
<keyword evidence="3 6" id="KW-0812">Transmembrane</keyword>
<keyword evidence="9" id="KW-1185">Reference proteome</keyword>
<dbReference type="PANTHER" id="PTHR32322:SF18">
    <property type="entry name" value="S-ADENOSYLMETHIONINE_S-ADENOSYLHOMOCYSTEINE TRANSPORTER"/>
    <property type="match status" value="1"/>
</dbReference>
<dbReference type="InterPro" id="IPR037185">
    <property type="entry name" value="EmrE-like"/>
</dbReference>
<feature type="transmembrane region" description="Helical" evidence="6">
    <location>
        <begin position="114"/>
        <end position="135"/>
    </location>
</feature>
<comment type="caution">
    <text evidence="8">The sequence shown here is derived from an EMBL/GenBank/DDBJ whole genome shotgun (WGS) entry which is preliminary data.</text>
</comment>
<feature type="transmembrane region" description="Helical" evidence="6">
    <location>
        <begin position="20"/>
        <end position="39"/>
    </location>
</feature>
<protein>
    <submittedName>
        <fullName evidence="8">DMT family transporter</fullName>
    </submittedName>
</protein>
<feature type="transmembrane region" description="Helical" evidence="6">
    <location>
        <begin position="176"/>
        <end position="192"/>
    </location>
</feature>
<dbReference type="InterPro" id="IPR000620">
    <property type="entry name" value="EamA_dom"/>
</dbReference>
<dbReference type="AlphaFoldDB" id="A0A7X2PB82"/>
<accession>A0A7X2PB82</accession>
<evidence type="ECO:0000256" key="5">
    <source>
        <dbReference type="ARBA" id="ARBA00023136"/>
    </source>
</evidence>
<name>A0A7X2PB82_9SPIO</name>
<comment type="subcellular location">
    <subcellularLocation>
        <location evidence="1">Cell membrane</location>
        <topology evidence="1">Multi-pass membrane protein</topology>
    </subcellularLocation>
</comment>
<evidence type="ECO:0000313" key="8">
    <source>
        <dbReference type="EMBL" id="MSU05653.1"/>
    </source>
</evidence>
<evidence type="ECO:0000259" key="7">
    <source>
        <dbReference type="Pfam" id="PF00892"/>
    </source>
</evidence>
<feature type="transmembrane region" description="Helical" evidence="6">
    <location>
        <begin position="147"/>
        <end position="164"/>
    </location>
</feature>
<dbReference type="Pfam" id="PF00892">
    <property type="entry name" value="EamA"/>
    <property type="match status" value="2"/>
</dbReference>
<dbReference type="Proteomes" id="UP000460549">
    <property type="component" value="Unassembled WGS sequence"/>
</dbReference>
<evidence type="ECO:0000256" key="2">
    <source>
        <dbReference type="ARBA" id="ARBA00022475"/>
    </source>
</evidence>
<evidence type="ECO:0000256" key="4">
    <source>
        <dbReference type="ARBA" id="ARBA00022989"/>
    </source>
</evidence>
<gene>
    <name evidence="8" type="ORF">FYJ80_02500</name>
</gene>
<proteinExistence type="predicted"/>
<dbReference type="SUPFAM" id="SSF103481">
    <property type="entry name" value="Multidrug resistance efflux transporter EmrE"/>
    <property type="match status" value="2"/>
</dbReference>
<dbReference type="GO" id="GO:0005886">
    <property type="term" value="C:plasma membrane"/>
    <property type="evidence" value="ECO:0007669"/>
    <property type="project" value="UniProtKB-SubCell"/>
</dbReference>
<evidence type="ECO:0000256" key="1">
    <source>
        <dbReference type="ARBA" id="ARBA00004651"/>
    </source>
</evidence>
<feature type="transmembrane region" description="Helical" evidence="6">
    <location>
        <begin position="264"/>
        <end position="284"/>
    </location>
</feature>
<dbReference type="InterPro" id="IPR050638">
    <property type="entry name" value="AA-Vitamin_Transporters"/>
</dbReference>
<feature type="transmembrane region" description="Helical" evidence="6">
    <location>
        <begin position="290"/>
        <end position="309"/>
    </location>
</feature>
<organism evidence="8 9">
    <name type="scientific">Bullifex porci</name>
    <dbReference type="NCBI Taxonomy" id="2606638"/>
    <lineage>
        <taxon>Bacteria</taxon>
        <taxon>Pseudomonadati</taxon>
        <taxon>Spirochaetota</taxon>
        <taxon>Spirochaetia</taxon>
        <taxon>Spirochaetales</taxon>
        <taxon>Spirochaetaceae</taxon>
        <taxon>Bullifex</taxon>
    </lineage>
</organism>
<keyword evidence="5 6" id="KW-0472">Membrane</keyword>
<evidence type="ECO:0000256" key="6">
    <source>
        <dbReference type="SAM" id="Phobius"/>
    </source>
</evidence>
<dbReference type="EMBL" id="VUNN01000003">
    <property type="protein sequence ID" value="MSU05653.1"/>
    <property type="molecule type" value="Genomic_DNA"/>
</dbReference>
<dbReference type="PANTHER" id="PTHR32322">
    <property type="entry name" value="INNER MEMBRANE TRANSPORTER"/>
    <property type="match status" value="1"/>
</dbReference>
<reference evidence="8 9" key="1">
    <citation type="submission" date="2019-08" db="EMBL/GenBank/DDBJ databases">
        <title>In-depth cultivation of the pig gut microbiome towards novel bacterial diversity and tailored functional studies.</title>
        <authorList>
            <person name="Wylensek D."/>
            <person name="Hitch T.C.A."/>
            <person name="Clavel T."/>
        </authorList>
    </citation>
    <scope>NUCLEOTIDE SEQUENCE [LARGE SCALE GENOMIC DNA]</scope>
    <source>
        <strain evidence="8 9">NM-380-WT-3C1</strain>
    </source>
</reference>
<keyword evidence="4 6" id="KW-1133">Transmembrane helix</keyword>
<feature type="transmembrane region" description="Helical" evidence="6">
    <location>
        <begin position="231"/>
        <end position="252"/>
    </location>
</feature>
<feature type="transmembrane region" description="Helical" evidence="6">
    <location>
        <begin position="204"/>
        <end position="225"/>
    </location>
</feature>
<keyword evidence="2" id="KW-1003">Cell membrane</keyword>
<sequence length="312" mass="33964">MVYREIGRYMKKNYLKIPAYAALLAVFCQILWGVVFPVIKKSYLLFNINDTGSTFLFAGIRFITAGIILLIVCTIRDKKFPFMEKNEIVPLLTLGSIQTGFTYGLQFAGMISAASINCSILNGTSFIFMTIFAHFMFKDDKINTRKVLGSIFGFTGILVCFLWGGSFESFSLKGEGVMLLSIISFAFGTNVSRKVTKGIDPIKASGYNLLIGGLELFIIALFMGGRLSNGGIFGFSCLLFLALASSICLMLWTSLVSANGVGRISVFQCVNPLSGALAASLLLGENVLQIKYILSLILVVTGIVIVNTGKKK</sequence>
<evidence type="ECO:0000313" key="9">
    <source>
        <dbReference type="Proteomes" id="UP000460549"/>
    </source>
</evidence>
<feature type="transmembrane region" description="Helical" evidence="6">
    <location>
        <begin position="88"/>
        <end position="108"/>
    </location>
</feature>
<evidence type="ECO:0000256" key="3">
    <source>
        <dbReference type="ARBA" id="ARBA00022692"/>
    </source>
</evidence>